<dbReference type="EMBL" id="MU151108">
    <property type="protein sequence ID" value="KAF9450315.1"/>
    <property type="molecule type" value="Genomic_DNA"/>
</dbReference>
<dbReference type="Proteomes" id="UP000807342">
    <property type="component" value="Unassembled WGS sequence"/>
</dbReference>
<evidence type="ECO:0000313" key="2">
    <source>
        <dbReference type="Proteomes" id="UP000807342"/>
    </source>
</evidence>
<protein>
    <submittedName>
        <fullName evidence="1">Uncharacterized protein</fullName>
    </submittedName>
</protein>
<proteinExistence type="predicted"/>
<accession>A0A9P5XGK1</accession>
<gene>
    <name evidence="1" type="ORF">P691DRAFT_810631</name>
</gene>
<organism evidence="1 2">
    <name type="scientific">Macrolepiota fuliginosa MF-IS2</name>
    <dbReference type="NCBI Taxonomy" id="1400762"/>
    <lineage>
        <taxon>Eukaryota</taxon>
        <taxon>Fungi</taxon>
        <taxon>Dikarya</taxon>
        <taxon>Basidiomycota</taxon>
        <taxon>Agaricomycotina</taxon>
        <taxon>Agaricomycetes</taxon>
        <taxon>Agaricomycetidae</taxon>
        <taxon>Agaricales</taxon>
        <taxon>Agaricineae</taxon>
        <taxon>Agaricaceae</taxon>
        <taxon>Macrolepiota</taxon>
    </lineage>
</organism>
<sequence length="155" mass="17220">MPSLLMVTRVTRLNNPAHPTIYIFWRAVHVPAVSGELGFSQSRVSNRKVTANLRNDTGARGFLVSLSLVRCPKEDQIPSLPVDSRCAPEVFRKAGATSAYGVFSPEVIEMVIWGMVDQVIKQLVCVAARLGTGFETRRLPWPKLHVYSSQPMGFH</sequence>
<name>A0A9P5XGK1_9AGAR</name>
<keyword evidence="2" id="KW-1185">Reference proteome</keyword>
<comment type="caution">
    <text evidence="1">The sequence shown here is derived from an EMBL/GenBank/DDBJ whole genome shotgun (WGS) entry which is preliminary data.</text>
</comment>
<dbReference type="AlphaFoldDB" id="A0A9P5XGK1"/>
<reference evidence="1" key="1">
    <citation type="submission" date="2020-11" db="EMBL/GenBank/DDBJ databases">
        <authorList>
            <consortium name="DOE Joint Genome Institute"/>
            <person name="Ahrendt S."/>
            <person name="Riley R."/>
            <person name="Andreopoulos W."/>
            <person name="Labutti K."/>
            <person name="Pangilinan J."/>
            <person name="Ruiz-Duenas F.J."/>
            <person name="Barrasa J.M."/>
            <person name="Sanchez-Garcia M."/>
            <person name="Camarero S."/>
            <person name="Miyauchi S."/>
            <person name="Serrano A."/>
            <person name="Linde D."/>
            <person name="Babiker R."/>
            <person name="Drula E."/>
            <person name="Ayuso-Fernandez I."/>
            <person name="Pacheco R."/>
            <person name="Padilla G."/>
            <person name="Ferreira P."/>
            <person name="Barriuso J."/>
            <person name="Kellner H."/>
            <person name="Castanera R."/>
            <person name="Alfaro M."/>
            <person name="Ramirez L."/>
            <person name="Pisabarro A.G."/>
            <person name="Kuo A."/>
            <person name="Tritt A."/>
            <person name="Lipzen A."/>
            <person name="He G."/>
            <person name="Yan M."/>
            <person name="Ng V."/>
            <person name="Cullen D."/>
            <person name="Martin F."/>
            <person name="Rosso M.-N."/>
            <person name="Henrissat B."/>
            <person name="Hibbett D."/>
            <person name="Martinez A.T."/>
            <person name="Grigoriev I.V."/>
        </authorList>
    </citation>
    <scope>NUCLEOTIDE SEQUENCE</scope>
    <source>
        <strain evidence="1">MF-IS2</strain>
    </source>
</reference>
<evidence type="ECO:0000313" key="1">
    <source>
        <dbReference type="EMBL" id="KAF9450315.1"/>
    </source>
</evidence>